<protein>
    <submittedName>
        <fullName evidence="1">Uncharacterized protein</fullName>
    </submittedName>
</protein>
<gene>
    <name evidence="1" type="ORF">SDC9_54056</name>
</gene>
<accession>A0A644WVE2</accession>
<reference evidence="1" key="1">
    <citation type="submission" date="2019-08" db="EMBL/GenBank/DDBJ databases">
        <authorList>
            <person name="Kucharzyk K."/>
            <person name="Murdoch R.W."/>
            <person name="Higgins S."/>
            <person name="Loffler F."/>
        </authorList>
    </citation>
    <scope>NUCLEOTIDE SEQUENCE</scope>
</reference>
<dbReference type="EMBL" id="VSSQ01001371">
    <property type="protein sequence ID" value="MPM07749.1"/>
    <property type="molecule type" value="Genomic_DNA"/>
</dbReference>
<evidence type="ECO:0000313" key="1">
    <source>
        <dbReference type="EMBL" id="MPM07749.1"/>
    </source>
</evidence>
<dbReference type="AlphaFoldDB" id="A0A644WVE2"/>
<comment type="caution">
    <text evidence="1">The sequence shown here is derived from an EMBL/GenBank/DDBJ whole genome shotgun (WGS) entry which is preliminary data.</text>
</comment>
<proteinExistence type="predicted"/>
<organism evidence="1">
    <name type="scientific">bioreactor metagenome</name>
    <dbReference type="NCBI Taxonomy" id="1076179"/>
    <lineage>
        <taxon>unclassified sequences</taxon>
        <taxon>metagenomes</taxon>
        <taxon>ecological metagenomes</taxon>
    </lineage>
</organism>
<name>A0A644WVE2_9ZZZZ</name>
<sequence>MIEVIQCAWVGIRPTVKMFFTVGSDSPKFSFLAASGNYDLIEIEERCTTFSFCPTLLAVTQYLVYGFRYGVFDFGGFALDKHYW</sequence>